<sequence>MATNTVSAPAAELHWMISAFAQKVPGVAHAAVVSSDGLPLSASAALPPERASQLAAVGAGLHAIAKAVIPHTDSFEVRQTVVEMSGGFVLVMQVADGSILMTLAAPDCDLGTIGFEMTRLVKQAGEMLTPDLRAELLAP</sequence>
<dbReference type="PANTHER" id="PTHR36222">
    <property type="entry name" value="SERINE PROTEASE INHIBITOR RV3364C"/>
    <property type="match status" value="1"/>
</dbReference>
<organism evidence="2 3">
    <name type="scientific">Allocatelliglobosispora scoriae</name>
    <dbReference type="NCBI Taxonomy" id="643052"/>
    <lineage>
        <taxon>Bacteria</taxon>
        <taxon>Bacillati</taxon>
        <taxon>Actinomycetota</taxon>
        <taxon>Actinomycetes</taxon>
        <taxon>Micromonosporales</taxon>
        <taxon>Micromonosporaceae</taxon>
        <taxon>Allocatelliglobosispora</taxon>
    </lineage>
</organism>
<dbReference type="PANTHER" id="PTHR36222:SF1">
    <property type="entry name" value="SERINE PROTEASE INHIBITOR RV3364C"/>
    <property type="match status" value="1"/>
</dbReference>
<dbReference type="InterPro" id="IPR004942">
    <property type="entry name" value="Roadblock/LAMTOR2_dom"/>
</dbReference>
<keyword evidence="3" id="KW-1185">Reference proteome</keyword>
<protein>
    <submittedName>
        <fullName evidence="2">Putative regulator of Ras-like GTPase activity (Roadblock/LC7/MglB family)</fullName>
    </submittedName>
</protein>
<evidence type="ECO:0000313" key="2">
    <source>
        <dbReference type="EMBL" id="MBB5869177.1"/>
    </source>
</evidence>
<dbReference type="SMART" id="SM00960">
    <property type="entry name" value="Robl_LC7"/>
    <property type="match status" value="1"/>
</dbReference>
<dbReference type="Proteomes" id="UP000587527">
    <property type="component" value="Unassembled WGS sequence"/>
</dbReference>
<gene>
    <name evidence="2" type="ORF">F4553_002556</name>
</gene>
<feature type="domain" description="Roadblock/LAMTOR2" evidence="1">
    <location>
        <begin position="14"/>
        <end position="104"/>
    </location>
</feature>
<dbReference type="InterPro" id="IPR053141">
    <property type="entry name" value="Mycobact_SerProt_Inhib_Rv3364c"/>
</dbReference>
<proteinExistence type="predicted"/>
<dbReference type="AlphaFoldDB" id="A0A841BJ85"/>
<dbReference type="SUPFAM" id="SSF103196">
    <property type="entry name" value="Roadblock/LC7 domain"/>
    <property type="match status" value="1"/>
</dbReference>
<dbReference type="Gene3D" id="3.30.450.30">
    <property type="entry name" value="Dynein light chain 2a, cytoplasmic"/>
    <property type="match status" value="1"/>
</dbReference>
<evidence type="ECO:0000259" key="1">
    <source>
        <dbReference type="SMART" id="SM00960"/>
    </source>
</evidence>
<dbReference type="EMBL" id="JACHMN010000002">
    <property type="protein sequence ID" value="MBB5869177.1"/>
    <property type="molecule type" value="Genomic_DNA"/>
</dbReference>
<reference evidence="2 3" key="1">
    <citation type="submission" date="2020-08" db="EMBL/GenBank/DDBJ databases">
        <title>Sequencing the genomes of 1000 actinobacteria strains.</title>
        <authorList>
            <person name="Klenk H.-P."/>
        </authorList>
    </citation>
    <scope>NUCLEOTIDE SEQUENCE [LARGE SCALE GENOMIC DNA]</scope>
    <source>
        <strain evidence="2 3">DSM 45362</strain>
    </source>
</reference>
<dbReference type="Pfam" id="PF03259">
    <property type="entry name" value="Robl_LC7"/>
    <property type="match status" value="1"/>
</dbReference>
<comment type="caution">
    <text evidence="2">The sequence shown here is derived from an EMBL/GenBank/DDBJ whole genome shotgun (WGS) entry which is preliminary data.</text>
</comment>
<name>A0A841BJ85_9ACTN</name>
<accession>A0A841BJ85</accession>
<evidence type="ECO:0000313" key="3">
    <source>
        <dbReference type="Proteomes" id="UP000587527"/>
    </source>
</evidence>